<dbReference type="EMBL" id="JAAAWP010000005">
    <property type="protein sequence ID" value="NDW21919.1"/>
    <property type="molecule type" value="Genomic_DNA"/>
</dbReference>
<accession>A0A6L9MUJ9</accession>
<organism evidence="15 16">
    <name type="scientific">Alteromonas hispanica</name>
    <dbReference type="NCBI Taxonomy" id="315421"/>
    <lineage>
        <taxon>Bacteria</taxon>
        <taxon>Pseudomonadati</taxon>
        <taxon>Pseudomonadota</taxon>
        <taxon>Gammaproteobacteria</taxon>
        <taxon>Alteromonadales</taxon>
        <taxon>Alteromonadaceae</taxon>
        <taxon>Alteromonas/Salinimonas group</taxon>
        <taxon>Alteromonas</taxon>
    </lineage>
</organism>
<comment type="caution">
    <text evidence="15">The sequence shown here is derived from an EMBL/GenBank/DDBJ whole genome shotgun (WGS) entry which is preliminary data.</text>
</comment>
<evidence type="ECO:0000256" key="2">
    <source>
        <dbReference type="ARBA" id="ARBA00001946"/>
    </source>
</evidence>
<dbReference type="PANTHER" id="PTHR46244">
    <property type="entry name" value="PHOSPHOENOLPYRUVATE-PROTEIN PHOSPHOTRANSFERASE"/>
    <property type="match status" value="1"/>
</dbReference>
<dbReference type="NCBIfam" id="NF008283">
    <property type="entry name" value="PRK11061.1"/>
    <property type="match status" value="1"/>
</dbReference>
<dbReference type="GO" id="GO:0008965">
    <property type="term" value="F:phosphoenolpyruvate-protein phosphotransferase activity"/>
    <property type="evidence" value="ECO:0007669"/>
    <property type="project" value="UniProtKB-EC"/>
</dbReference>
<dbReference type="SUPFAM" id="SSF52009">
    <property type="entry name" value="Phosphohistidine domain"/>
    <property type="match status" value="1"/>
</dbReference>
<dbReference type="PRINTS" id="PR01736">
    <property type="entry name" value="PHPHTRNFRASE"/>
</dbReference>
<dbReference type="NCBIfam" id="TIGR01417">
    <property type="entry name" value="PTS_I_fam"/>
    <property type="match status" value="1"/>
</dbReference>
<dbReference type="InterPro" id="IPR040442">
    <property type="entry name" value="Pyrv_kinase-like_dom_sf"/>
</dbReference>
<dbReference type="InterPro" id="IPR036618">
    <property type="entry name" value="PtsI_HPr-bd_sf"/>
</dbReference>
<dbReference type="InterPro" id="IPR050499">
    <property type="entry name" value="PEP-utilizing_PTS_enzyme"/>
</dbReference>
<evidence type="ECO:0000256" key="4">
    <source>
        <dbReference type="ARBA" id="ARBA00007837"/>
    </source>
</evidence>
<dbReference type="SUPFAM" id="SSF51621">
    <property type="entry name" value="Phosphoenolpyruvate/pyruvate domain"/>
    <property type="match status" value="1"/>
</dbReference>
<dbReference type="Gene3D" id="3.20.20.60">
    <property type="entry name" value="Phosphoenolpyruvate-binding domains"/>
    <property type="match status" value="1"/>
</dbReference>
<dbReference type="SUPFAM" id="SSF47831">
    <property type="entry name" value="Enzyme I of the PEP:sugar phosphotransferase system HPr-binding (sub)domain"/>
    <property type="match status" value="1"/>
</dbReference>
<evidence type="ECO:0000256" key="9">
    <source>
        <dbReference type="ARBA" id="ARBA00022679"/>
    </source>
</evidence>
<reference evidence="15 16" key="1">
    <citation type="submission" date="2020-01" db="EMBL/GenBank/DDBJ databases">
        <title>Genomes of bacteria type strains.</title>
        <authorList>
            <person name="Chen J."/>
            <person name="Zhu S."/>
            <person name="Yang J."/>
        </authorList>
    </citation>
    <scope>NUCLEOTIDE SEQUENCE [LARGE SCALE GENOMIC DNA]</scope>
    <source>
        <strain evidence="15 16">LMG 22958</strain>
    </source>
</reference>
<dbReference type="InterPro" id="IPR008279">
    <property type="entry name" value="PEP-util_enz_mobile_dom"/>
</dbReference>
<comment type="cofactor">
    <cofactor evidence="2">
        <name>Mg(2+)</name>
        <dbReference type="ChEBI" id="CHEBI:18420"/>
    </cofactor>
</comment>
<dbReference type="PROSITE" id="PS00742">
    <property type="entry name" value="PEP_ENZYMES_2"/>
    <property type="match status" value="1"/>
</dbReference>
<name>A0A6L9MUJ9_9ALTE</name>
<keyword evidence="10" id="KW-0598">Phosphotransferase system</keyword>
<evidence type="ECO:0000256" key="11">
    <source>
        <dbReference type="ARBA" id="ARBA00022723"/>
    </source>
</evidence>
<dbReference type="InterPro" id="IPR023151">
    <property type="entry name" value="PEP_util_CS"/>
</dbReference>
<keyword evidence="7" id="KW-0963">Cytoplasm</keyword>
<evidence type="ECO:0000256" key="6">
    <source>
        <dbReference type="ARBA" id="ARBA00022448"/>
    </source>
</evidence>
<protein>
    <recommendedName>
        <fullName evidence="5">phosphoenolpyruvate--protein phosphotransferase</fullName>
        <ecNumber evidence="5">2.7.3.9</ecNumber>
    </recommendedName>
</protein>
<dbReference type="GO" id="GO:0016301">
    <property type="term" value="F:kinase activity"/>
    <property type="evidence" value="ECO:0007669"/>
    <property type="project" value="UniProtKB-KW"/>
</dbReference>
<dbReference type="GO" id="GO:0005737">
    <property type="term" value="C:cytoplasm"/>
    <property type="evidence" value="ECO:0007669"/>
    <property type="project" value="UniProtKB-SubCell"/>
</dbReference>
<dbReference type="InterPro" id="IPR003018">
    <property type="entry name" value="GAF"/>
</dbReference>
<evidence type="ECO:0000256" key="7">
    <source>
        <dbReference type="ARBA" id="ARBA00022490"/>
    </source>
</evidence>
<evidence type="ECO:0000256" key="8">
    <source>
        <dbReference type="ARBA" id="ARBA00022597"/>
    </source>
</evidence>
<dbReference type="Pfam" id="PF05524">
    <property type="entry name" value="PEP-utilisers_N"/>
    <property type="match status" value="1"/>
</dbReference>
<keyword evidence="16" id="KW-1185">Reference proteome</keyword>
<dbReference type="EC" id="2.7.3.9" evidence="5"/>
<evidence type="ECO:0000259" key="14">
    <source>
        <dbReference type="SMART" id="SM00065"/>
    </source>
</evidence>
<sequence length="763" mass="84639">MLNTLKRIVQEMNQIPALDTALFRLASRVKQTLNVDSCSIYLADNDAQAFVLKATDGLHPDAVEHVRIGFTEGLIGLVGQREEPLNIANAQHHPRFKHYPEVREDNYNAFLGTPITNQRRVLGVITLQQTDLRRFSEDEEAFLVTLAAQLALEITNADIRGALTLSHTAGHVDQQKNVRGIAGSPGLAIGKGFSPDKSINLKNWVVKRTRSPADQIALYRKGVEVTRGHVDTLSQRLDDGIPDDVKSIFQLYHHLLDANSLGREVEEKIRQGWDAASSLKMVVESYAARFRAMEDPYMQERAIDIIDLSDRILANILSEQNGHKLAEKSVTEPCILVADEVSATMLAECPRDKLQGIISVRGSNNSHAAILARAMGVPAVMGCQSVSPALLEDKEILLDGYSGEVIISPARPVKAEFIQLIEEESAIAEKIEAEADKPCETIDGCRMSLYINAGLSAEVELDAQQIGAGVGLYRTEIPFMLRERFPSEQEQVTLYRQILEAAPDLPITMRTLDVGGDKPLPYFPINEENPFLGWRGVRLTLDHPEIFLVQIRAMLRANIGLNNLQIMLPMISTVSEVIEAKQLINQAFLEISEEAEEGHHTIVRPKLGIMLEVPSVLYQLPQLAKHVDFFSVGSNDLTQYLLAVDRNNARVASLYNSYHPAVLGALYDIVQKANVNRTPVTICGEIAGEPAGALLLMGMGYRRLSMNGFNLRKINWLLRKVTLEECKQLLSLSLTSSSQQEVFTHLNEYLERKSLAGLIRAGS</sequence>
<dbReference type="Gene3D" id="3.30.450.40">
    <property type="match status" value="1"/>
</dbReference>
<comment type="subcellular location">
    <subcellularLocation>
        <location evidence="3">Cytoplasm</location>
    </subcellularLocation>
</comment>
<proteinExistence type="inferred from homology"/>
<feature type="domain" description="GAF" evidence="14">
    <location>
        <begin position="17"/>
        <end position="164"/>
    </location>
</feature>
<dbReference type="RefSeq" id="WP_163111850.1">
    <property type="nucleotide sequence ID" value="NZ_JAAAWP010000005.1"/>
</dbReference>
<keyword evidence="8" id="KW-0762">Sugar transport</keyword>
<dbReference type="InterPro" id="IPR029016">
    <property type="entry name" value="GAF-like_dom_sf"/>
</dbReference>
<dbReference type="Pfam" id="PF01590">
    <property type="entry name" value="GAF"/>
    <property type="match status" value="1"/>
</dbReference>
<dbReference type="InterPro" id="IPR015813">
    <property type="entry name" value="Pyrv/PenolPyrv_kinase-like_dom"/>
</dbReference>
<dbReference type="Proteomes" id="UP000478837">
    <property type="component" value="Unassembled WGS sequence"/>
</dbReference>
<evidence type="ECO:0000256" key="10">
    <source>
        <dbReference type="ARBA" id="ARBA00022683"/>
    </source>
</evidence>
<dbReference type="InterPro" id="IPR006318">
    <property type="entry name" value="PTS_EI-like"/>
</dbReference>
<evidence type="ECO:0000313" key="15">
    <source>
        <dbReference type="EMBL" id="NDW21919.1"/>
    </source>
</evidence>
<dbReference type="SUPFAM" id="SSF55781">
    <property type="entry name" value="GAF domain-like"/>
    <property type="match status" value="1"/>
</dbReference>
<dbReference type="GO" id="GO:0009401">
    <property type="term" value="P:phosphoenolpyruvate-dependent sugar phosphotransferase system"/>
    <property type="evidence" value="ECO:0007669"/>
    <property type="project" value="UniProtKB-KW"/>
</dbReference>
<evidence type="ECO:0000256" key="3">
    <source>
        <dbReference type="ARBA" id="ARBA00004496"/>
    </source>
</evidence>
<dbReference type="InterPro" id="IPR036637">
    <property type="entry name" value="Phosphohistidine_dom_sf"/>
</dbReference>
<dbReference type="AlphaFoldDB" id="A0A6L9MUJ9"/>
<dbReference type="SMART" id="SM00065">
    <property type="entry name" value="GAF"/>
    <property type="match status" value="1"/>
</dbReference>
<keyword evidence="15" id="KW-0670">Pyruvate</keyword>
<comment type="catalytic activity">
    <reaction evidence="1">
        <text>L-histidyl-[protein] + phosphoenolpyruvate = N(pros)-phospho-L-histidyl-[protein] + pyruvate</text>
        <dbReference type="Rhea" id="RHEA:23880"/>
        <dbReference type="Rhea" id="RHEA-COMP:9745"/>
        <dbReference type="Rhea" id="RHEA-COMP:9746"/>
        <dbReference type="ChEBI" id="CHEBI:15361"/>
        <dbReference type="ChEBI" id="CHEBI:29979"/>
        <dbReference type="ChEBI" id="CHEBI:58702"/>
        <dbReference type="ChEBI" id="CHEBI:64837"/>
        <dbReference type="EC" id="2.7.3.9"/>
    </reaction>
</comment>
<evidence type="ECO:0000256" key="12">
    <source>
        <dbReference type="ARBA" id="ARBA00022777"/>
    </source>
</evidence>
<evidence type="ECO:0000256" key="1">
    <source>
        <dbReference type="ARBA" id="ARBA00000683"/>
    </source>
</evidence>
<dbReference type="InterPro" id="IPR008731">
    <property type="entry name" value="PTS_EIN"/>
</dbReference>
<dbReference type="Gene3D" id="3.50.30.10">
    <property type="entry name" value="Phosphohistidine domain"/>
    <property type="match status" value="1"/>
</dbReference>
<dbReference type="Pfam" id="PF00391">
    <property type="entry name" value="PEP-utilizers"/>
    <property type="match status" value="1"/>
</dbReference>
<keyword evidence="13" id="KW-0460">Magnesium</keyword>
<gene>
    <name evidence="15" type="primary">ptsP</name>
    <name evidence="15" type="ORF">GTW09_10335</name>
</gene>
<evidence type="ECO:0000313" key="16">
    <source>
        <dbReference type="Proteomes" id="UP000478837"/>
    </source>
</evidence>
<dbReference type="InterPro" id="IPR000121">
    <property type="entry name" value="PEP_util_C"/>
</dbReference>
<keyword evidence="11" id="KW-0479">Metal-binding</keyword>
<comment type="similarity">
    <text evidence="4">Belongs to the PEP-utilizing enzyme family.</text>
</comment>
<dbReference type="Pfam" id="PF02896">
    <property type="entry name" value="PEP-utilizers_C"/>
    <property type="match status" value="1"/>
</dbReference>
<keyword evidence="6" id="KW-0813">Transport</keyword>
<evidence type="ECO:0000256" key="13">
    <source>
        <dbReference type="ARBA" id="ARBA00022842"/>
    </source>
</evidence>
<dbReference type="GO" id="GO:0046872">
    <property type="term" value="F:metal ion binding"/>
    <property type="evidence" value="ECO:0007669"/>
    <property type="project" value="UniProtKB-KW"/>
</dbReference>
<keyword evidence="9 15" id="KW-0808">Transferase</keyword>
<keyword evidence="12" id="KW-0418">Kinase</keyword>
<dbReference type="PANTHER" id="PTHR46244:SF1">
    <property type="entry name" value="PHOSPHOENOLPYRUVATE-DEPENDENT PHOSPHOTRANSFERASE SYSTEM"/>
    <property type="match status" value="1"/>
</dbReference>
<evidence type="ECO:0000256" key="5">
    <source>
        <dbReference type="ARBA" id="ARBA00012232"/>
    </source>
</evidence>
<dbReference type="Gene3D" id="1.10.274.10">
    <property type="entry name" value="PtsI, HPr-binding domain"/>
    <property type="match status" value="1"/>
</dbReference>